<keyword evidence="2" id="KW-1185">Reference proteome</keyword>
<proteinExistence type="predicted"/>
<evidence type="ECO:0000313" key="1">
    <source>
        <dbReference type="EMBL" id="KEF55377.1"/>
    </source>
</evidence>
<dbReference type="HOGENOM" id="CLU_070871_1_0_1"/>
<reference evidence="1 2" key="1">
    <citation type="submission" date="2013-03" db="EMBL/GenBank/DDBJ databases">
        <title>The Genome Sequence of Exophiala aquamarina CBS 119918.</title>
        <authorList>
            <consortium name="The Broad Institute Genomics Platform"/>
            <person name="Cuomo C."/>
            <person name="de Hoog S."/>
            <person name="Gorbushina A."/>
            <person name="Walker B."/>
            <person name="Young S.K."/>
            <person name="Zeng Q."/>
            <person name="Gargeya S."/>
            <person name="Fitzgerald M."/>
            <person name="Haas B."/>
            <person name="Abouelleil A."/>
            <person name="Allen A.W."/>
            <person name="Alvarado L."/>
            <person name="Arachchi H.M."/>
            <person name="Berlin A.M."/>
            <person name="Chapman S.B."/>
            <person name="Gainer-Dewar J."/>
            <person name="Goldberg J."/>
            <person name="Griggs A."/>
            <person name="Gujja S."/>
            <person name="Hansen M."/>
            <person name="Howarth C."/>
            <person name="Imamovic A."/>
            <person name="Ireland A."/>
            <person name="Larimer J."/>
            <person name="McCowan C."/>
            <person name="Murphy C."/>
            <person name="Pearson M."/>
            <person name="Poon T.W."/>
            <person name="Priest M."/>
            <person name="Roberts A."/>
            <person name="Saif S."/>
            <person name="Shea T."/>
            <person name="Sisk P."/>
            <person name="Sykes S."/>
            <person name="Wortman J."/>
            <person name="Nusbaum C."/>
            <person name="Birren B."/>
        </authorList>
    </citation>
    <scope>NUCLEOTIDE SEQUENCE [LARGE SCALE GENOMIC DNA]</scope>
    <source>
        <strain evidence="1 2">CBS 119918</strain>
    </source>
</reference>
<dbReference type="AlphaFoldDB" id="A0A072P6N8"/>
<dbReference type="Proteomes" id="UP000027920">
    <property type="component" value="Unassembled WGS sequence"/>
</dbReference>
<dbReference type="GeneID" id="25283040"/>
<dbReference type="STRING" id="1182545.A0A072P6N8"/>
<evidence type="ECO:0000313" key="2">
    <source>
        <dbReference type="Proteomes" id="UP000027920"/>
    </source>
</evidence>
<dbReference type="VEuPathDB" id="FungiDB:A1O9_08127"/>
<dbReference type="PANTHER" id="PTHR35569">
    <property type="entry name" value="CYANAMIDE HYDRATASE DDI2-RELATED"/>
    <property type="match status" value="1"/>
</dbReference>
<organism evidence="1 2">
    <name type="scientific">Exophiala aquamarina CBS 119918</name>
    <dbReference type="NCBI Taxonomy" id="1182545"/>
    <lineage>
        <taxon>Eukaryota</taxon>
        <taxon>Fungi</taxon>
        <taxon>Dikarya</taxon>
        <taxon>Ascomycota</taxon>
        <taxon>Pezizomycotina</taxon>
        <taxon>Eurotiomycetes</taxon>
        <taxon>Chaetothyriomycetidae</taxon>
        <taxon>Chaetothyriales</taxon>
        <taxon>Herpotrichiellaceae</taxon>
        <taxon>Exophiala</taxon>
    </lineage>
</organism>
<dbReference type="EMBL" id="AMGV01000007">
    <property type="protein sequence ID" value="KEF55377.1"/>
    <property type="molecule type" value="Genomic_DNA"/>
</dbReference>
<dbReference type="PANTHER" id="PTHR35569:SF1">
    <property type="entry name" value="CYANAMIDE HYDRATASE DDI2-RELATED"/>
    <property type="match status" value="1"/>
</dbReference>
<protein>
    <submittedName>
        <fullName evidence="1">Uncharacterized protein</fullName>
    </submittedName>
</protein>
<dbReference type="OrthoDB" id="2378324at2759"/>
<gene>
    <name evidence="1" type="ORF">A1O9_08127</name>
</gene>
<sequence length="182" mass="20605">MELVVYSCLMHDLEWATTKELLSTDKRFEVDSANLVRQSVLSDANVSWDRHRVQLSWDSIALHTTPSIAHHKEPEVILVRFRVSANFLGPNLPPKGLISPEEFKETVDTFPRLGSKDELIRTMCRLCRDKPETTLDNFASLFGVTCGIDENGTGKEEFLERLAKHAPVRTGVAALTAYEEYE</sequence>
<accession>A0A072P6N8</accession>
<dbReference type="RefSeq" id="XP_013257967.1">
    <property type="nucleotide sequence ID" value="XM_013402513.1"/>
</dbReference>
<name>A0A072P6N8_9EURO</name>
<comment type="caution">
    <text evidence="1">The sequence shown here is derived from an EMBL/GenBank/DDBJ whole genome shotgun (WGS) entry which is preliminary data.</text>
</comment>